<keyword evidence="2" id="KW-0964">Secreted</keyword>
<feature type="domain" description="Single" evidence="5">
    <location>
        <begin position="131"/>
        <end position="201"/>
    </location>
</feature>
<organism evidence="6 7">
    <name type="scientific">Ranatra chinensis</name>
    <dbReference type="NCBI Taxonomy" id="642074"/>
    <lineage>
        <taxon>Eukaryota</taxon>
        <taxon>Metazoa</taxon>
        <taxon>Ecdysozoa</taxon>
        <taxon>Arthropoda</taxon>
        <taxon>Hexapoda</taxon>
        <taxon>Insecta</taxon>
        <taxon>Pterygota</taxon>
        <taxon>Neoptera</taxon>
        <taxon>Paraneoptera</taxon>
        <taxon>Hemiptera</taxon>
        <taxon>Heteroptera</taxon>
        <taxon>Panheteroptera</taxon>
        <taxon>Nepomorpha</taxon>
        <taxon>Nepidae</taxon>
        <taxon>Ranatrinae</taxon>
        <taxon>Ranatra</taxon>
    </lineage>
</organism>
<dbReference type="EMBL" id="JBFDAA010000016">
    <property type="protein sequence ID" value="KAL1117065.1"/>
    <property type="molecule type" value="Genomic_DNA"/>
</dbReference>
<dbReference type="InterPro" id="IPR029277">
    <property type="entry name" value="SVWC_dom"/>
</dbReference>
<sequence>MARTTALRERNAEDSGVNKRHNTIVPGRSSEKGIGGLERRTKIRFCGWELAMYQRGLVVVVDRNSFERNLNGDNPRLLVILLRIFHQWRNPSRVMNTFIVLFVGVAAFVIHAEAQVALELQNLQEGEAEVCKDGDKIYQIGDTWRERDSCTRKSCSRYTKPRTMLVQYSGCGKILPSDSSCRLGKPDLSKPYPECCPVVWCN</sequence>
<reference evidence="6 7" key="1">
    <citation type="submission" date="2024-07" db="EMBL/GenBank/DDBJ databases">
        <title>Chromosome-level genome assembly of the water stick insect Ranatra chinensis (Heteroptera: Nepidae).</title>
        <authorList>
            <person name="Liu X."/>
        </authorList>
    </citation>
    <scope>NUCLEOTIDE SEQUENCE [LARGE SCALE GENOMIC DNA]</scope>
    <source>
        <strain evidence="6">Cailab_2021Rc</strain>
        <tissue evidence="6">Muscle</tissue>
    </source>
</reference>
<accession>A0ABD0YPA4</accession>
<keyword evidence="4" id="KW-1133">Transmembrane helix</keyword>
<protein>
    <recommendedName>
        <fullName evidence="5">Single domain-containing protein</fullName>
    </recommendedName>
</protein>
<dbReference type="Pfam" id="PF15430">
    <property type="entry name" value="SVWC"/>
    <property type="match status" value="1"/>
</dbReference>
<evidence type="ECO:0000256" key="3">
    <source>
        <dbReference type="SAM" id="MobiDB-lite"/>
    </source>
</evidence>
<feature type="region of interest" description="Disordered" evidence="3">
    <location>
        <begin position="1"/>
        <end position="33"/>
    </location>
</feature>
<keyword evidence="7" id="KW-1185">Reference proteome</keyword>
<feature type="transmembrane region" description="Helical" evidence="4">
    <location>
        <begin position="94"/>
        <end position="112"/>
    </location>
</feature>
<dbReference type="SMART" id="SM01318">
    <property type="entry name" value="SVWC"/>
    <property type="match status" value="1"/>
</dbReference>
<dbReference type="Proteomes" id="UP001558652">
    <property type="component" value="Unassembled WGS sequence"/>
</dbReference>
<name>A0ABD0YPA4_9HEMI</name>
<evidence type="ECO:0000256" key="1">
    <source>
        <dbReference type="ARBA" id="ARBA00004613"/>
    </source>
</evidence>
<evidence type="ECO:0000256" key="4">
    <source>
        <dbReference type="SAM" id="Phobius"/>
    </source>
</evidence>
<gene>
    <name evidence="6" type="ORF">AAG570_004393</name>
</gene>
<dbReference type="AlphaFoldDB" id="A0ABD0YPA4"/>
<feature type="compositionally biased region" description="Basic and acidic residues" evidence="3">
    <location>
        <begin position="1"/>
        <end position="17"/>
    </location>
</feature>
<evidence type="ECO:0000256" key="2">
    <source>
        <dbReference type="ARBA" id="ARBA00022525"/>
    </source>
</evidence>
<proteinExistence type="predicted"/>
<evidence type="ECO:0000313" key="7">
    <source>
        <dbReference type="Proteomes" id="UP001558652"/>
    </source>
</evidence>
<keyword evidence="4" id="KW-0812">Transmembrane</keyword>
<dbReference type="GO" id="GO:0005576">
    <property type="term" value="C:extracellular region"/>
    <property type="evidence" value="ECO:0007669"/>
    <property type="project" value="UniProtKB-SubCell"/>
</dbReference>
<keyword evidence="4" id="KW-0472">Membrane</keyword>
<comment type="subcellular location">
    <subcellularLocation>
        <location evidence="1">Secreted</location>
    </subcellularLocation>
</comment>
<comment type="caution">
    <text evidence="6">The sequence shown here is derived from an EMBL/GenBank/DDBJ whole genome shotgun (WGS) entry which is preliminary data.</text>
</comment>
<evidence type="ECO:0000259" key="5">
    <source>
        <dbReference type="SMART" id="SM01318"/>
    </source>
</evidence>
<evidence type="ECO:0000313" key="6">
    <source>
        <dbReference type="EMBL" id="KAL1117065.1"/>
    </source>
</evidence>